<dbReference type="HOGENOM" id="CLU_295789_0_0_1"/>
<protein>
    <submittedName>
        <fullName evidence="1">Uncharacterized protein</fullName>
    </submittedName>
</protein>
<dbReference type="AlphaFoldDB" id="V2Z2R9"/>
<dbReference type="OrthoDB" id="2565179at2759"/>
<gene>
    <name evidence="1" type="ORF">Moror_9</name>
</gene>
<reference evidence="1 2" key="1">
    <citation type="journal article" date="2014" name="BMC Genomics">
        <title>Genome and secretome analysis of the hemibiotrophic fungal pathogen, Moniliophthora roreri, which causes frosty pod rot disease of cacao: mechanisms of the biotrophic and necrotrophic phases.</title>
        <authorList>
            <person name="Meinhardt L.W."/>
            <person name="Costa G.G.L."/>
            <person name="Thomazella D.P.T."/>
            <person name="Teixeira P.J.P.L."/>
            <person name="Carazzolle M.F."/>
            <person name="Schuster S.C."/>
            <person name="Carlson J.E."/>
            <person name="Guiltinan M.J."/>
            <person name="Mieczkowski P."/>
            <person name="Farmer A."/>
            <person name="Ramaraj T."/>
            <person name="Crozier J."/>
            <person name="Davis R.E."/>
            <person name="Shao J."/>
            <person name="Melnick R.L."/>
            <person name="Pereira G.A.G."/>
            <person name="Bailey B.A."/>
        </authorList>
    </citation>
    <scope>NUCLEOTIDE SEQUENCE [LARGE SCALE GENOMIC DNA]</scope>
    <source>
        <strain evidence="1 2">MCA 2997</strain>
    </source>
</reference>
<dbReference type="EMBL" id="AWSO01000002">
    <property type="protein sequence ID" value="ESK98259.1"/>
    <property type="molecule type" value="Genomic_DNA"/>
</dbReference>
<evidence type="ECO:0000313" key="2">
    <source>
        <dbReference type="Proteomes" id="UP000017559"/>
    </source>
</evidence>
<name>V2Z2R9_MONRO</name>
<keyword evidence="2" id="KW-1185">Reference proteome</keyword>
<proteinExistence type="predicted"/>
<comment type="caution">
    <text evidence="1">The sequence shown here is derived from an EMBL/GenBank/DDBJ whole genome shotgun (WGS) entry which is preliminary data.</text>
</comment>
<dbReference type="STRING" id="1381753.V2Z2R9"/>
<accession>V2Z2R9</accession>
<evidence type="ECO:0000313" key="1">
    <source>
        <dbReference type="EMBL" id="ESK98259.1"/>
    </source>
</evidence>
<sequence>MLRCFQLTIRIAHGLLSCSPSRGFAFQPSQSLRKRSSCLSDPSQDKQTYCSARDVTRSSVGSGTVTLVRVQPSSDIAPISLGEYLNMEEPRSIPPRTLIAMYRNARSRGQPLSQKHLSQLIAIFGSLSLPVEFPRIKNRYVKAMGSLRKTSHWDFVNELIVEKETVGYLSNGDRYWRLCSRLAEVRAAGSDFHSKERVVSFAIADAIVQYRHIWRRTLTPDVLTPYFDALLSQESMDYVSTAVHQLCDLLDEHRHVHTGIIRIVWRVALVKPENLSDALKEKLLSTLWSRTQIPFQAIKRSRAMATHFFNHETKRHQRVPFGIRQLNATLTTPLFPFFYVSVPLPVRHWSQSILEASLSPANPLSIRWSNLSLLAFFHSISGSQSLHMPLSLDSTEFTDWHAALMTGILETVISSYPSPDDVRGLVRLLWQRWRQSPHGNKRPSFVIRAFVSACFRLAGHTKDVELCHECYRYSVRHNLFLSSGGVPSSERVQADSLMNHCVQAFLDLPGQEWATLFQSIDIQPPEAFGRQADLFIQSLVSRDPNLAHQLYKHCIRHSIPLSGETQKLLMTGLVAHRPSATISVLDHWVGDVRPLLLPILRSLGTCRLQHMEPLQAKILGSALLKHVATQKLTSHFKRPIQHCLYLFITANRAEDAVQIVDAILKHKPSYFSASFLKRLLQLLLRHRQFRLSIRLANLFGNIPPAVTNDIRETLVLGLLRGGASNLARRLAPPDMPRSHEVIARIAGFRKHPSRITVPKVPPVSRHSVTDLPSFTFAFLLVLNSARPSIPSKVLMSALSQMDPTTKTLLVNTYLNHLTRRSQRRVARNRRVFRSVVHMKDFFVQRAGFSPDRVTTSIFVKALMRSNGFDAVKVRALFDHLTRHGYPVAERWRRENNVPFGTVPLPPGYLQLSFPEGPIEFQKHCRPLYKMFIKALHRRRDVTGAKMIVGILKDEEAAYLLGKGT</sequence>
<dbReference type="Proteomes" id="UP000017559">
    <property type="component" value="Unassembled WGS sequence"/>
</dbReference>
<dbReference type="KEGG" id="mrr:Moror_9"/>
<organism evidence="1 2">
    <name type="scientific">Moniliophthora roreri (strain MCA 2997)</name>
    <name type="common">Cocoa frosty pod rot fungus</name>
    <name type="synonym">Crinipellis roreri</name>
    <dbReference type="NCBI Taxonomy" id="1381753"/>
    <lineage>
        <taxon>Eukaryota</taxon>
        <taxon>Fungi</taxon>
        <taxon>Dikarya</taxon>
        <taxon>Basidiomycota</taxon>
        <taxon>Agaricomycotina</taxon>
        <taxon>Agaricomycetes</taxon>
        <taxon>Agaricomycetidae</taxon>
        <taxon>Agaricales</taxon>
        <taxon>Marasmiineae</taxon>
        <taxon>Marasmiaceae</taxon>
        <taxon>Moniliophthora</taxon>
    </lineage>
</organism>